<reference evidence="3" key="1">
    <citation type="submission" date="2018-10" db="EMBL/GenBank/DDBJ databases">
        <authorList>
            <person name="Peiro R."/>
            <person name="Begona"/>
            <person name="Cbmso G."/>
            <person name="Lopez M."/>
            <person name="Gonzalez S."/>
            <person name="Sacristan E."/>
            <person name="Castillo E."/>
        </authorList>
    </citation>
    <scope>NUCLEOTIDE SEQUENCE [LARGE SCALE GENOMIC DNA]</scope>
</reference>
<dbReference type="Pfam" id="PF07309">
    <property type="entry name" value="FlaF"/>
    <property type="match status" value="1"/>
</dbReference>
<feature type="compositionally biased region" description="Low complexity" evidence="1">
    <location>
        <begin position="1"/>
        <end position="13"/>
    </location>
</feature>
<name>A0A447CX28_9BRAD</name>
<dbReference type="InterPro" id="IPR010845">
    <property type="entry name" value="FlaF"/>
</dbReference>
<dbReference type="OrthoDB" id="8563081at2"/>
<evidence type="ECO:0000256" key="1">
    <source>
        <dbReference type="SAM" id="MobiDB-lite"/>
    </source>
</evidence>
<feature type="region of interest" description="Disordered" evidence="1">
    <location>
        <begin position="1"/>
        <end position="23"/>
    </location>
</feature>
<dbReference type="Proteomes" id="UP000289200">
    <property type="component" value="Unassembled WGS sequence"/>
</dbReference>
<organism evidence="2 3">
    <name type="scientific">Rhodoplanes serenus</name>
    <dbReference type="NCBI Taxonomy" id="200615"/>
    <lineage>
        <taxon>Bacteria</taxon>
        <taxon>Pseudomonadati</taxon>
        <taxon>Pseudomonadota</taxon>
        <taxon>Alphaproteobacteria</taxon>
        <taxon>Hyphomicrobiales</taxon>
        <taxon>Nitrobacteraceae</taxon>
        <taxon>Rhodoplanes</taxon>
    </lineage>
</organism>
<dbReference type="GO" id="GO:0044781">
    <property type="term" value="P:bacterial-type flagellum organization"/>
    <property type="evidence" value="ECO:0007669"/>
    <property type="project" value="InterPro"/>
</dbReference>
<dbReference type="RefSeq" id="WP_129609680.1">
    <property type="nucleotide sequence ID" value="NZ_UWOC01000157.1"/>
</dbReference>
<gene>
    <name evidence="2" type="ORF">RHODGE_RHODGE_03067</name>
</gene>
<evidence type="ECO:0000313" key="3">
    <source>
        <dbReference type="Proteomes" id="UP000289200"/>
    </source>
</evidence>
<proteinExistence type="predicted"/>
<evidence type="ECO:0008006" key="4">
    <source>
        <dbReference type="Google" id="ProtNLM"/>
    </source>
</evidence>
<comment type="caution">
    <text evidence="2">The sequence shown here is derived from an EMBL/GenBank/DDBJ whole genome shotgun (WGS) entry which is preliminary data.</text>
</comment>
<keyword evidence="3" id="KW-1185">Reference proteome</keyword>
<dbReference type="EMBL" id="UWOC01000157">
    <property type="protein sequence ID" value="VCU09900.1"/>
    <property type="molecule type" value="Genomic_DNA"/>
</dbReference>
<accession>A0A447CX28</accession>
<evidence type="ECO:0000313" key="2">
    <source>
        <dbReference type="EMBL" id="VCU09900.1"/>
    </source>
</evidence>
<sequence length="124" mass="13270">MRSAATSSPSGSPATPPPDLAPDLGAHLLLDAALRLQAVQRRWDGSKDEIDAALSYNRRLWSDLVDTVCTRQPTLPTEVRQSIASLGLFVDHRTVAIAADPRPEHLTALIGLNRDIAAGLLGRA</sequence>
<dbReference type="AlphaFoldDB" id="A0A447CX28"/>
<protein>
    <recommendedName>
        <fullName evidence="4">Flagellar protein FlaF</fullName>
    </recommendedName>
</protein>